<gene>
    <name evidence="2" type="ORF">GGD46_001122</name>
</gene>
<dbReference type="PANTHER" id="PTHR36302:SF1">
    <property type="entry name" value="COPPER CHAPERONE PCU(A)C"/>
    <property type="match status" value="1"/>
</dbReference>
<dbReference type="InterPro" id="IPR036182">
    <property type="entry name" value="PCuAC_sf"/>
</dbReference>
<accession>A0A7X0IQJ9</accession>
<evidence type="ECO:0000313" key="3">
    <source>
        <dbReference type="Proteomes" id="UP000565576"/>
    </source>
</evidence>
<evidence type="ECO:0000313" key="2">
    <source>
        <dbReference type="EMBL" id="MBB6483856.1"/>
    </source>
</evidence>
<dbReference type="InterPro" id="IPR058248">
    <property type="entry name" value="Lxx211020-like"/>
</dbReference>
<evidence type="ECO:0000256" key="1">
    <source>
        <dbReference type="SAM" id="SignalP"/>
    </source>
</evidence>
<dbReference type="SUPFAM" id="SSF110087">
    <property type="entry name" value="DR1885-like metal-binding protein"/>
    <property type="match status" value="1"/>
</dbReference>
<dbReference type="Gene3D" id="2.60.40.1890">
    <property type="entry name" value="PCu(A)C copper chaperone"/>
    <property type="match status" value="1"/>
</dbReference>
<name>A0A7X0IQJ9_9HYPH</name>
<evidence type="ECO:0008006" key="4">
    <source>
        <dbReference type="Google" id="ProtNLM"/>
    </source>
</evidence>
<protein>
    <recommendedName>
        <fullName evidence="4">Copper chaperone PCu(A)C</fullName>
    </recommendedName>
</protein>
<feature type="signal peptide" evidence="1">
    <location>
        <begin position="1"/>
        <end position="23"/>
    </location>
</feature>
<reference evidence="2 3" key="1">
    <citation type="submission" date="2020-08" db="EMBL/GenBank/DDBJ databases">
        <title>Genomic Encyclopedia of Type Strains, Phase IV (KMG-V): Genome sequencing to study the core and pangenomes of soil and plant-associated prokaryotes.</title>
        <authorList>
            <person name="Whitman W."/>
        </authorList>
    </citation>
    <scope>NUCLEOTIDE SEQUENCE [LARGE SCALE GENOMIC DNA]</scope>
    <source>
        <strain evidence="2 3">SEMIA 4060</strain>
    </source>
</reference>
<dbReference type="PANTHER" id="PTHR36302">
    <property type="entry name" value="BLR7088 PROTEIN"/>
    <property type="match status" value="1"/>
</dbReference>
<feature type="chain" id="PRO_5031524820" description="Copper chaperone PCu(A)C" evidence="1">
    <location>
        <begin position="24"/>
        <end position="165"/>
    </location>
</feature>
<organism evidence="2 3">
    <name type="scientific">Rhizobium lusitanum</name>
    <dbReference type="NCBI Taxonomy" id="293958"/>
    <lineage>
        <taxon>Bacteria</taxon>
        <taxon>Pseudomonadati</taxon>
        <taxon>Pseudomonadota</taxon>
        <taxon>Alphaproteobacteria</taxon>
        <taxon>Hyphomicrobiales</taxon>
        <taxon>Rhizobiaceae</taxon>
        <taxon>Rhizobium/Agrobacterium group</taxon>
        <taxon>Rhizobium</taxon>
    </lineage>
</organism>
<dbReference type="Proteomes" id="UP000565576">
    <property type="component" value="Unassembled WGS sequence"/>
</dbReference>
<keyword evidence="1" id="KW-0732">Signal</keyword>
<proteinExistence type="predicted"/>
<dbReference type="RefSeq" id="WP_246806219.1">
    <property type="nucleotide sequence ID" value="NZ_JACHBG010000002.1"/>
</dbReference>
<sequence>MNHFISSFVAASLCVAAPGLACAADITLGSLKIANPYARAMVPGAEVGGGYMTITNSGKTDDRLISATSSRAAKVEIHEMKMDKDVMVMRKLESGLALPAGKSVQLKPGSYHVMFMDVIDPFKQGETIRARLTFEKAGSIDVDFAVGSAIAKKADNGGDHANAAE</sequence>
<comment type="caution">
    <text evidence="2">The sequence shown here is derived from an EMBL/GenBank/DDBJ whole genome shotgun (WGS) entry which is preliminary data.</text>
</comment>
<dbReference type="Pfam" id="PF04314">
    <property type="entry name" value="PCuAC"/>
    <property type="match status" value="1"/>
</dbReference>
<dbReference type="EMBL" id="JACHBG010000002">
    <property type="protein sequence ID" value="MBB6483856.1"/>
    <property type="molecule type" value="Genomic_DNA"/>
</dbReference>
<dbReference type="InterPro" id="IPR007410">
    <property type="entry name" value="LpqE-like"/>
</dbReference>
<dbReference type="AlphaFoldDB" id="A0A7X0IQJ9"/>